<reference evidence="2" key="1">
    <citation type="submission" date="2013-07" db="EMBL/GenBank/DDBJ databases">
        <title>Sub-species coevolution in mutualistic symbiosis.</title>
        <authorList>
            <person name="Murfin K."/>
            <person name="Klassen J."/>
            <person name="Lee M."/>
            <person name="Forst S."/>
            <person name="Stock P."/>
            <person name="Goodrich-Blair H."/>
        </authorList>
    </citation>
    <scope>NUCLEOTIDE SEQUENCE [LARGE SCALE GENOMIC DNA]</scope>
    <source>
        <strain evidence="2">Feltiae Moldova</strain>
    </source>
</reference>
<accession>A0A077NT76</accession>
<name>A0A077NT76_XENBV</name>
<gene>
    <name evidence="2" type="ORF">XBFM1_2290006</name>
</gene>
<proteinExistence type="predicted"/>
<feature type="transmembrane region" description="Helical" evidence="1">
    <location>
        <begin position="66"/>
        <end position="84"/>
    </location>
</feature>
<evidence type="ECO:0000313" key="2">
    <source>
        <dbReference type="EMBL" id="CDH01724.1"/>
    </source>
</evidence>
<keyword evidence="1" id="KW-0472">Membrane</keyword>
<feature type="transmembrane region" description="Helical" evidence="1">
    <location>
        <begin position="90"/>
        <end position="111"/>
    </location>
</feature>
<dbReference type="AlphaFoldDB" id="A0A077NT76"/>
<organism evidence="2">
    <name type="scientific">Xenorhabdus bovienii str. feltiae Moldova</name>
    <dbReference type="NCBI Taxonomy" id="1398200"/>
    <lineage>
        <taxon>Bacteria</taxon>
        <taxon>Pseudomonadati</taxon>
        <taxon>Pseudomonadota</taxon>
        <taxon>Gammaproteobacteria</taxon>
        <taxon>Enterobacterales</taxon>
        <taxon>Morganellaceae</taxon>
        <taxon>Xenorhabdus</taxon>
    </lineage>
</organism>
<keyword evidence="1" id="KW-1133">Transmembrane helix</keyword>
<dbReference type="HOGENOM" id="CLU_165574_0_0_6"/>
<dbReference type="EMBL" id="CBSV010000145">
    <property type="protein sequence ID" value="CDH01724.1"/>
    <property type="molecule type" value="Genomic_DNA"/>
</dbReference>
<feature type="transmembrane region" description="Helical" evidence="1">
    <location>
        <begin position="40"/>
        <end position="59"/>
    </location>
</feature>
<keyword evidence="1" id="KW-0812">Transmembrane</keyword>
<protein>
    <submittedName>
        <fullName evidence="2">p22</fullName>
    </submittedName>
</protein>
<sequence length="121" mass="13918">MDLLRKTFGGLNGSYFFRHLFFGMAISVLSIWLISKTPNASPIGMIIFSVINGLLYPYARFVYEQIMGFLMGENVFFINAIFMLVTKLITMILCWAFAIFIAPVGLAYLYFHHTRQEKIRG</sequence>
<dbReference type="RefSeq" id="WP_038224499.1">
    <property type="nucleotide sequence ID" value="NZ_CAWLWD010000194.1"/>
</dbReference>
<feature type="transmembrane region" description="Helical" evidence="1">
    <location>
        <begin position="15"/>
        <end position="34"/>
    </location>
</feature>
<comment type="caution">
    <text evidence="2">The sequence shown here is derived from an EMBL/GenBank/DDBJ whole genome shotgun (WGS) entry which is preliminary data.</text>
</comment>
<dbReference type="Proteomes" id="UP000028487">
    <property type="component" value="Unassembled WGS sequence"/>
</dbReference>
<evidence type="ECO:0000256" key="1">
    <source>
        <dbReference type="SAM" id="Phobius"/>
    </source>
</evidence>